<dbReference type="InterPro" id="IPR000297">
    <property type="entry name" value="PPIase_PpiC"/>
</dbReference>
<sequence length="345" mass="38188">MRKHNIIAVLLVLLLASSMLSAASILSRPAATVNLIRNEAITTDELDAEYQKYIAQGAQNITKRDVLDVLINNAVFLQGAERDGVTVSDRQVEQLYAQARANASQQAGYSVSDDEFAAEATRQFGSVDAYKKALKEQMILEQYLMQEKGSELQNIPQPSEGEIASFYRQNQQGFFQAENVKLAHIYIPKSDDEAKNAESMELLQSVATDIKAGNITFEKAVAQYSEDESSKNIGGDIGWLTADNTIARQGWGDAFCDQVLSMEPGDVSDALESNTGYHIVKVSVHNDAKILSLSDPVSPEESTTIHDYIAQLLYMRNYQIAMNNALNEMVAELRSEAQINILYEE</sequence>
<reference evidence="4" key="1">
    <citation type="submission" date="2020-10" db="EMBL/GenBank/DDBJ databases">
        <authorList>
            <person name="Gilroy R."/>
        </authorList>
    </citation>
    <scope>NUCLEOTIDE SEQUENCE</scope>
    <source>
        <strain evidence="4">7293</strain>
    </source>
</reference>
<dbReference type="InterPro" id="IPR050245">
    <property type="entry name" value="PrsA_foldase"/>
</dbReference>
<protein>
    <submittedName>
        <fullName evidence="4">Peptidylprolyl isomerase</fullName>
    </submittedName>
</protein>
<evidence type="ECO:0000259" key="3">
    <source>
        <dbReference type="PROSITE" id="PS50198"/>
    </source>
</evidence>
<name>A0A9D9H687_9SPIO</name>
<reference evidence="4" key="2">
    <citation type="journal article" date="2021" name="PeerJ">
        <title>Extensive microbial diversity within the chicken gut microbiome revealed by metagenomics and culture.</title>
        <authorList>
            <person name="Gilroy R."/>
            <person name="Ravi A."/>
            <person name="Getino M."/>
            <person name="Pursley I."/>
            <person name="Horton D.L."/>
            <person name="Alikhan N.F."/>
            <person name="Baker D."/>
            <person name="Gharbi K."/>
            <person name="Hall N."/>
            <person name="Watson M."/>
            <person name="Adriaenssens E.M."/>
            <person name="Foster-Nyarko E."/>
            <person name="Jarju S."/>
            <person name="Secka A."/>
            <person name="Antonio M."/>
            <person name="Oren A."/>
            <person name="Chaudhuri R.R."/>
            <person name="La Ragione R."/>
            <person name="Hildebrand F."/>
            <person name="Pallen M.J."/>
        </authorList>
    </citation>
    <scope>NUCLEOTIDE SEQUENCE</scope>
    <source>
        <strain evidence="4">7293</strain>
    </source>
</reference>
<dbReference type="PANTHER" id="PTHR47245">
    <property type="entry name" value="PEPTIDYLPROLYL ISOMERASE"/>
    <property type="match status" value="1"/>
</dbReference>
<keyword evidence="1" id="KW-0697">Rotamase</keyword>
<dbReference type="AlphaFoldDB" id="A0A9D9H687"/>
<organism evidence="4 5">
    <name type="scientific">Candidatus Ornithospirochaeta stercoripullorum</name>
    <dbReference type="NCBI Taxonomy" id="2840899"/>
    <lineage>
        <taxon>Bacteria</taxon>
        <taxon>Pseudomonadati</taxon>
        <taxon>Spirochaetota</taxon>
        <taxon>Spirochaetia</taxon>
        <taxon>Spirochaetales</taxon>
        <taxon>Spirochaetaceae</taxon>
        <taxon>Spirochaetaceae incertae sedis</taxon>
        <taxon>Candidatus Ornithospirochaeta</taxon>
    </lineage>
</organism>
<dbReference type="PROSITE" id="PS50198">
    <property type="entry name" value="PPIC_PPIASE_2"/>
    <property type="match status" value="1"/>
</dbReference>
<dbReference type="GO" id="GO:0003755">
    <property type="term" value="F:peptidyl-prolyl cis-trans isomerase activity"/>
    <property type="evidence" value="ECO:0007669"/>
    <property type="project" value="UniProtKB-KW"/>
</dbReference>
<feature type="domain" description="PpiC" evidence="3">
    <location>
        <begin position="177"/>
        <end position="284"/>
    </location>
</feature>
<comment type="caution">
    <text evidence="4">The sequence shown here is derived from an EMBL/GenBank/DDBJ whole genome shotgun (WGS) entry which is preliminary data.</text>
</comment>
<proteinExistence type="predicted"/>
<dbReference type="InterPro" id="IPR027304">
    <property type="entry name" value="Trigger_fact/SurA_dom_sf"/>
</dbReference>
<dbReference type="Pfam" id="PF13624">
    <property type="entry name" value="SurA_N_3"/>
    <property type="match status" value="1"/>
</dbReference>
<keyword evidence="2" id="KW-0732">Signal</keyword>
<dbReference type="Proteomes" id="UP000823615">
    <property type="component" value="Unassembled WGS sequence"/>
</dbReference>
<dbReference type="SUPFAM" id="SSF54534">
    <property type="entry name" value="FKBP-like"/>
    <property type="match status" value="1"/>
</dbReference>
<keyword evidence="1 4" id="KW-0413">Isomerase</keyword>
<feature type="chain" id="PRO_5038957309" evidence="2">
    <location>
        <begin position="23"/>
        <end position="345"/>
    </location>
</feature>
<evidence type="ECO:0000256" key="1">
    <source>
        <dbReference type="PROSITE-ProRule" id="PRU00278"/>
    </source>
</evidence>
<accession>A0A9D9H687</accession>
<dbReference type="InterPro" id="IPR046357">
    <property type="entry name" value="PPIase_dom_sf"/>
</dbReference>
<dbReference type="EMBL" id="JADIMT010000080">
    <property type="protein sequence ID" value="MBO8436687.1"/>
    <property type="molecule type" value="Genomic_DNA"/>
</dbReference>
<evidence type="ECO:0000313" key="4">
    <source>
        <dbReference type="EMBL" id="MBO8436687.1"/>
    </source>
</evidence>
<dbReference type="PANTHER" id="PTHR47245:SF2">
    <property type="entry name" value="PEPTIDYL-PROLYL CIS-TRANS ISOMERASE HP_0175-RELATED"/>
    <property type="match status" value="1"/>
</dbReference>
<dbReference type="Gene3D" id="1.10.4030.10">
    <property type="entry name" value="Porin chaperone SurA, peptide-binding domain"/>
    <property type="match status" value="1"/>
</dbReference>
<dbReference type="Pfam" id="PF13616">
    <property type="entry name" value="Rotamase_3"/>
    <property type="match status" value="1"/>
</dbReference>
<gene>
    <name evidence="4" type="ORF">IAA97_06885</name>
</gene>
<feature type="signal peptide" evidence="2">
    <location>
        <begin position="1"/>
        <end position="22"/>
    </location>
</feature>
<evidence type="ECO:0000256" key="2">
    <source>
        <dbReference type="SAM" id="SignalP"/>
    </source>
</evidence>
<evidence type="ECO:0000313" key="5">
    <source>
        <dbReference type="Proteomes" id="UP000823615"/>
    </source>
</evidence>
<dbReference type="Gene3D" id="3.10.50.40">
    <property type="match status" value="1"/>
</dbReference>
<dbReference type="SUPFAM" id="SSF109998">
    <property type="entry name" value="Triger factor/SurA peptide-binding domain-like"/>
    <property type="match status" value="1"/>
</dbReference>